<dbReference type="EMBL" id="CAJVPV010009944">
    <property type="protein sequence ID" value="CAG8646498.1"/>
    <property type="molecule type" value="Genomic_DNA"/>
</dbReference>
<accession>A0A9N9DP27</accession>
<dbReference type="AlphaFoldDB" id="A0A9N9DP27"/>
<dbReference type="Proteomes" id="UP000789342">
    <property type="component" value="Unassembled WGS sequence"/>
</dbReference>
<evidence type="ECO:0000313" key="1">
    <source>
        <dbReference type="EMBL" id="CAG8646498.1"/>
    </source>
</evidence>
<sequence>MNIAISEVLEDKGKAVNPSAKTRIIYGFDNNDRSRLKKEWTMIYTKFIQSDPENTGACERADKLQ</sequence>
<evidence type="ECO:0000313" key="2">
    <source>
        <dbReference type="Proteomes" id="UP000789342"/>
    </source>
</evidence>
<gene>
    <name evidence="1" type="ORF">AMORRO_LOCUS9756</name>
</gene>
<comment type="caution">
    <text evidence="1">The sequence shown here is derived from an EMBL/GenBank/DDBJ whole genome shotgun (WGS) entry which is preliminary data.</text>
</comment>
<feature type="non-terminal residue" evidence="1">
    <location>
        <position position="1"/>
    </location>
</feature>
<proteinExistence type="predicted"/>
<keyword evidence="2" id="KW-1185">Reference proteome</keyword>
<organism evidence="1 2">
    <name type="scientific">Acaulospora morrowiae</name>
    <dbReference type="NCBI Taxonomy" id="94023"/>
    <lineage>
        <taxon>Eukaryota</taxon>
        <taxon>Fungi</taxon>
        <taxon>Fungi incertae sedis</taxon>
        <taxon>Mucoromycota</taxon>
        <taxon>Glomeromycotina</taxon>
        <taxon>Glomeromycetes</taxon>
        <taxon>Diversisporales</taxon>
        <taxon>Acaulosporaceae</taxon>
        <taxon>Acaulospora</taxon>
    </lineage>
</organism>
<name>A0A9N9DP27_9GLOM</name>
<protein>
    <submittedName>
        <fullName evidence="1">4932_t:CDS:1</fullName>
    </submittedName>
</protein>
<reference evidence="1" key="1">
    <citation type="submission" date="2021-06" db="EMBL/GenBank/DDBJ databases">
        <authorList>
            <person name="Kallberg Y."/>
            <person name="Tangrot J."/>
            <person name="Rosling A."/>
        </authorList>
    </citation>
    <scope>NUCLEOTIDE SEQUENCE</scope>
    <source>
        <strain evidence="1">CL551</strain>
    </source>
</reference>